<reference evidence="1" key="2">
    <citation type="journal article" date="2015" name="Data Brief">
        <title>Shoot transcriptome of the giant reed, Arundo donax.</title>
        <authorList>
            <person name="Barrero R.A."/>
            <person name="Guerrero F.D."/>
            <person name="Moolhuijzen P."/>
            <person name="Goolsby J.A."/>
            <person name="Tidwell J."/>
            <person name="Bellgard S.E."/>
            <person name="Bellgard M.I."/>
        </authorList>
    </citation>
    <scope>NUCLEOTIDE SEQUENCE</scope>
    <source>
        <tissue evidence="1">Shoot tissue taken approximately 20 cm above the soil surface</tissue>
    </source>
</reference>
<evidence type="ECO:0000313" key="1">
    <source>
        <dbReference type="EMBL" id="JAD27621.1"/>
    </source>
</evidence>
<sequence>MLRSGILDGRTTEKRMECV</sequence>
<protein>
    <submittedName>
        <fullName evidence="1">Uncharacterized protein</fullName>
    </submittedName>
</protein>
<dbReference type="AlphaFoldDB" id="A0A0A8YP10"/>
<reference evidence="1" key="1">
    <citation type="submission" date="2014-09" db="EMBL/GenBank/DDBJ databases">
        <authorList>
            <person name="Magalhaes I.L.F."/>
            <person name="Oliveira U."/>
            <person name="Santos F.R."/>
            <person name="Vidigal T.H.D.A."/>
            <person name="Brescovit A.D."/>
            <person name="Santos A.J."/>
        </authorList>
    </citation>
    <scope>NUCLEOTIDE SEQUENCE</scope>
    <source>
        <tissue evidence="1">Shoot tissue taken approximately 20 cm above the soil surface</tissue>
    </source>
</reference>
<name>A0A0A8YP10_ARUDO</name>
<dbReference type="EMBL" id="GBRH01270274">
    <property type="protein sequence ID" value="JAD27621.1"/>
    <property type="molecule type" value="Transcribed_RNA"/>
</dbReference>
<organism evidence="1">
    <name type="scientific">Arundo donax</name>
    <name type="common">Giant reed</name>
    <name type="synonym">Donax arundinaceus</name>
    <dbReference type="NCBI Taxonomy" id="35708"/>
    <lineage>
        <taxon>Eukaryota</taxon>
        <taxon>Viridiplantae</taxon>
        <taxon>Streptophyta</taxon>
        <taxon>Embryophyta</taxon>
        <taxon>Tracheophyta</taxon>
        <taxon>Spermatophyta</taxon>
        <taxon>Magnoliopsida</taxon>
        <taxon>Liliopsida</taxon>
        <taxon>Poales</taxon>
        <taxon>Poaceae</taxon>
        <taxon>PACMAD clade</taxon>
        <taxon>Arundinoideae</taxon>
        <taxon>Arundineae</taxon>
        <taxon>Arundo</taxon>
    </lineage>
</organism>
<proteinExistence type="predicted"/>
<accession>A0A0A8YP10</accession>